<evidence type="ECO:0008006" key="4">
    <source>
        <dbReference type="Google" id="ProtNLM"/>
    </source>
</evidence>
<dbReference type="PANTHER" id="PTHR22604:SF105">
    <property type="entry name" value="TRANS-1,2-DIHYDROBENZENE-1,2-DIOL DEHYDROGENASE"/>
    <property type="match status" value="1"/>
</dbReference>
<organism evidence="2 3">
    <name type="scientific">Glonium stellatum</name>
    <dbReference type="NCBI Taxonomy" id="574774"/>
    <lineage>
        <taxon>Eukaryota</taxon>
        <taxon>Fungi</taxon>
        <taxon>Dikarya</taxon>
        <taxon>Ascomycota</taxon>
        <taxon>Pezizomycotina</taxon>
        <taxon>Dothideomycetes</taxon>
        <taxon>Pleosporomycetidae</taxon>
        <taxon>Gloniales</taxon>
        <taxon>Gloniaceae</taxon>
        <taxon>Glonium</taxon>
    </lineage>
</organism>
<proteinExistence type="predicted"/>
<sequence length="257" mass="28434">QHVLCEKLPAINANEAYEISSAARAKGVFSQSFPVWTRFFPLITDLQHFIHIEKTIGDVHRVFCDFSLAMDMPSLLRYAMYDVTRLKDPALGAGALLDIGIYSLTYGYLILDPNIGTRAASRTIQSSMTIVDGIDHMDTIILNYPDQRSTAILTASLNNRTPEAFCRTEGSKGVIVISGYAALNPARLVISKPSEEDVIKDYSKLGIGFYFKADAVALDLAAGRTESEVMPLDKTIRIIKTINELRKAHGVKYPQDT</sequence>
<dbReference type="PANTHER" id="PTHR22604">
    <property type="entry name" value="OXIDOREDUCTASES"/>
    <property type="match status" value="1"/>
</dbReference>
<dbReference type="EMBL" id="KV750288">
    <property type="protein sequence ID" value="OCL05419.1"/>
    <property type="molecule type" value="Genomic_DNA"/>
</dbReference>
<dbReference type="Proteomes" id="UP000250140">
    <property type="component" value="Unassembled WGS sequence"/>
</dbReference>
<dbReference type="AlphaFoldDB" id="A0A8E2JQK5"/>
<evidence type="ECO:0000313" key="2">
    <source>
        <dbReference type="EMBL" id="OCL05419.1"/>
    </source>
</evidence>
<dbReference type="GO" id="GO:0016491">
    <property type="term" value="F:oxidoreductase activity"/>
    <property type="evidence" value="ECO:0007669"/>
    <property type="project" value="UniProtKB-KW"/>
</dbReference>
<evidence type="ECO:0000313" key="3">
    <source>
        <dbReference type="Proteomes" id="UP000250140"/>
    </source>
</evidence>
<dbReference type="SUPFAM" id="SSF55347">
    <property type="entry name" value="Glyceraldehyde-3-phosphate dehydrogenase-like, C-terminal domain"/>
    <property type="match status" value="1"/>
</dbReference>
<name>A0A8E2JQK5_9PEZI</name>
<reference evidence="2 3" key="1">
    <citation type="journal article" date="2016" name="Nat. Commun.">
        <title>Ectomycorrhizal ecology is imprinted in the genome of the dominant symbiotic fungus Cenococcum geophilum.</title>
        <authorList>
            <consortium name="DOE Joint Genome Institute"/>
            <person name="Peter M."/>
            <person name="Kohler A."/>
            <person name="Ohm R.A."/>
            <person name="Kuo A."/>
            <person name="Krutzmann J."/>
            <person name="Morin E."/>
            <person name="Arend M."/>
            <person name="Barry K.W."/>
            <person name="Binder M."/>
            <person name="Choi C."/>
            <person name="Clum A."/>
            <person name="Copeland A."/>
            <person name="Grisel N."/>
            <person name="Haridas S."/>
            <person name="Kipfer T."/>
            <person name="LaButti K."/>
            <person name="Lindquist E."/>
            <person name="Lipzen A."/>
            <person name="Maire R."/>
            <person name="Meier B."/>
            <person name="Mihaltcheva S."/>
            <person name="Molinier V."/>
            <person name="Murat C."/>
            <person name="Poggeler S."/>
            <person name="Quandt C.A."/>
            <person name="Sperisen C."/>
            <person name="Tritt A."/>
            <person name="Tisserant E."/>
            <person name="Crous P.W."/>
            <person name="Henrissat B."/>
            <person name="Nehls U."/>
            <person name="Egli S."/>
            <person name="Spatafora J.W."/>
            <person name="Grigoriev I.V."/>
            <person name="Martin F.M."/>
        </authorList>
    </citation>
    <scope>NUCLEOTIDE SEQUENCE [LARGE SCALE GENOMIC DNA]</scope>
    <source>
        <strain evidence="2 3">CBS 207.34</strain>
    </source>
</reference>
<gene>
    <name evidence="2" type="ORF">AOQ84DRAFT_413622</name>
</gene>
<dbReference type="OrthoDB" id="2129491at2759"/>
<dbReference type="InterPro" id="IPR050984">
    <property type="entry name" value="Gfo/Idh/MocA_domain"/>
</dbReference>
<keyword evidence="1" id="KW-0560">Oxidoreductase</keyword>
<evidence type="ECO:0000256" key="1">
    <source>
        <dbReference type="ARBA" id="ARBA00023002"/>
    </source>
</evidence>
<dbReference type="InterPro" id="IPR036291">
    <property type="entry name" value="NAD(P)-bd_dom_sf"/>
</dbReference>
<dbReference type="SUPFAM" id="SSF51735">
    <property type="entry name" value="NAD(P)-binding Rossmann-fold domains"/>
    <property type="match status" value="1"/>
</dbReference>
<keyword evidence="3" id="KW-1185">Reference proteome</keyword>
<accession>A0A8E2JQK5</accession>
<dbReference type="Gene3D" id="3.30.360.10">
    <property type="entry name" value="Dihydrodipicolinate Reductase, domain 2"/>
    <property type="match status" value="1"/>
</dbReference>
<protein>
    <recommendedName>
        <fullName evidence="4">Gfo/Idh/MocA-like oxidoreductase C-terminal domain-containing protein</fullName>
    </recommendedName>
</protein>
<feature type="non-terminal residue" evidence="2">
    <location>
        <position position="257"/>
    </location>
</feature>